<comment type="subcellular location">
    <subcellularLocation>
        <location evidence="8">Cytoplasm</location>
    </subcellularLocation>
</comment>
<dbReference type="InterPro" id="IPR037143">
    <property type="entry name" value="4-PPantetheinyl_Trfase_dom_sf"/>
</dbReference>
<dbReference type="InterPro" id="IPR008278">
    <property type="entry name" value="4-PPantetheinyl_Trfase_dom"/>
</dbReference>
<dbReference type="NCBIfam" id="TIGR00516">
    <property type="entry name" value="acpS"/>
    <property type="match status" value="1"/>
</dbReference>
<evidence type="ECO:0000256" key="4">
    <source>
        <dbReference type="ARBA" id="ARBA00022832"/>
    </source>
</evidence>
<dbReference type="EMBL" id="DWWB01000022">
    <property type="protein sequence ID" value="HJC66007.1"/>
    <property type="molecule type" value="Genomic_DNA"/>
</dbReference>
<dbReference type="GO" id="GO:0005737">
    <property type="term" value="C:cytoplasm"/>
    <property type="evidence" value="ECO:0007669"/>
    <property type="project" value="UniProtKB-SubCell"/>
</dbReference>
<dbReference type="Pfam" id="PF01648">
    <property type="entry name" value="ACPS"/>
    <property type="match status" value="1"/>
</dbReference>
<feature type="binding site" evidence="8">
    <location>
        <position position="8"/>
    </location>
    <ligand>
        <name>Mg(2+)</name>
        <dbReference type="ChEBI" id="CHEBI:18420"/>
    </ligand>
</feature>
<keyword evidence="1 8" id="KW-0444">Lipid biosynthesis</keyword>
<dbReference type="InterPro" id="IPR002582">
    <property type="entry name" value="ACPS"/>
</dbReference>
<organism evidence="11 12">
    <name type="scientific">Candidatus Enterocloster excrementigallinarum</name>
    <dbReference type="NCBI Taxonomy" id="2838558"/>
    <lineage>
        <taxon>Bacteria</taxon>
        <taxon>Bacillati</taxon>
        <taxon>Bacillota</taxon>
        <taxon>Clostridia</taxon>
        <taxon>Lachnospirales</taxon>
        <taxon>Lachnospiraceae</taxon>
        <taxon>Enterocloster</taxon>
    </lineage>
</organism>
<dbReference type="Proteomes" id="UP000823863">
    <property type="component" value="Unassembled WGS sequence"/>
</dbReference>
<dbReference type="AlphaFoldDB" id="A0A9D2PRN8"/>
<evidence type="ECO:0000259" key="10">
    <source>
        <dbReference type="Pfam" id="PF01648"/>
    </source>
</evidence>
<dbReference type="GO" id="GO:0008897">
    <property type="term" value="F:holo-[acyl-carrier-protein] synthase activity"/>
    <property type="evidence" value="ECO:0007669"/>
    <property type="project" value="UniProtKB-UniRule"/>
</dbReference>
<keyword evidence="3 8" id="KW-0479">Metal-binding</keyword>
<evidence type="ECO:0000313" key="12">
    <source>
        <dbReference type="Proteomes" id="UP000823863"/>
    </source>
</evidence>
<evidence type="ECO:0000313" key="11">
    <source>
        <dbReference type="EMBL" id="HJC66007.1"/>
    </source>
</evidence>
<dbReference type="NCBIfam" id="TIGR00556">
    <property type="entry name" value="pantethn_trn"/>
    <property type="match status" value="1"/>
</dbReference>
<evidence type="ECO:0000256" key="7">
    <source>
        <dbReference type="ARBA" id="ARBA00023160"/>
    </source>
</evidence>
<keyword evidence="6 8" id="KW-0443">Lipid metabolism</keyword>
<feature type="binding site" evidence="8">
    <location>
        <position position="52"/>
    </location>
    <ligand>
        <name>Mg(2+)</name>
        <dbReference type="ChEBI" id="CHEBI:18420"/>
    </ligand>
</feature>
<evidence type="ECO:0000256" key="9">
    <source>
        <dbReference type="SAM" id="MobiDB-lite"/>
    </source>
</evidence>
<comment type="catalytic activity">
    <reaction evidence="8">
        <text>apo-[ACP] + CoA = holo-[ACP] + adenosine 3',5'-bisphosphate + H(+)</text>
        <dbReference type="Rhea" id="RHEA:12068"/>
        <dbReference type="Rhea" id="RHEA-COMP:9685"/>
        <dbReference type="Rhea" id="RHEA-COMP:9690"/>
        <dbReference type="ChEBI" id="CHEBI:15378"/>
        <dbReference type="ChEBI" id="CHEBI:29999"/>
        <dbReference type="ChEBI" id="CHEBI:57287"/>
        <dbReference type="ChEBI" id="CHEBI:58343"/>
        <dbReference type="ChEBI" id="CHEBI:64479"/>
        <dbReference type="EC" id="2.7.8.7"/>
    </reaction>
</comment>
<dbReference type="GO" id="GO:0000287">
    <property type="term" value="F:magnesium ion binding"/>
    <property type="evidence" value="ECO:0007669"/>
    <property type="project" value="UniProtKB-UniRule"/>
</dbReference>
<keyword evidence="8" id="KW-0963">Cytoplasm</keyword>
<evidence type="ECO:0000256" key="1">
    <source>
        <dbReference type="ARBA" id="ARBA00022516"/>
    </source>
</evidence>
<accession>A0A9D2PRN8</accession>
<dbReference type="GO" id="GO:0006633">
    <property type="term" value="P:fatty acid biosynthetic process"/>
    <property type="evidence" value="ECO:0007669"/>
    <property type="project" value="UniProtKB-UniRule"/>
</dbReference>
<evidence type="ECO:0000256" key="5">
    <source>
        <dbReference type="ARBA" id="ARBA00022842"/>
    </source>
</evidence>
<dbReference type="InterPro" id="IPR004568">
    <property type="entry name" value="Ppantetheine-prot_Trfase_dom"/>
</dbReference>
<comment type="similarity">
    <text evidence="8">Belongs to the P-Pant transferase superfamily. AcpS family.</text>
</comment>
<comment type="cofactor">
    <cofactor evidence="8">
        <name>Mg(2+)</name>
        <dbReference type="ChEBI" id="CHEBI:18420"/>
    </cofactor>
</comment>
<comment type="function">
    <text evidence="8">Transfers the 4'-phosphopantetheine moiety from coenzyme A to a Ser of acyl-carrier-protein.</text>
</comment>
<reference evidence="11" key="2">
    <citation type="submission" date="2021-04" db="EMBL/GenBank/DDBJ databases">
        <authorList>
            <person name="Gilroy R."/>
        </authorList>
    </citation>
    <scope>NUCLEOTIDE SEQUENCE</scope>
    <source>
        <strain evidence="11">CHK198-12963</strain>
    </source>
</reference>
<keyword evidence="2 8" id="KW-0808">Transferase</keyword>
<sequence>MVIGVGTDLVEIQRMKRACERDSFMAYTFTEQERRQARESISSLAGDFAVKEAVAKALGTGFRGFGPKAIEALRDELGKPYVKLYDGAAKRARELGIREIQVSISNTREHALAFAVAQGEGSGENEVFIDGKTGKSRRCLFHGEDENSLYGADGEGSSGGGSEYSGDDR</sequence>
<dbReference type="SUPFAM" id="SSF56214">
    <property type="entry name" value="4'-phosphopantetheinyl transferase"/>
    <property type="match status" value="1"/>
</dbReference>
<protein>
    <recommendedName>
        <fullName evidence="8">Holo-[acyl-carrier-protein] synthase</fullName>
        <shortName evidence="8">Holo-ACP synthase</shortName>
        <ecNumber evidence="8">2.7.8.7</ecNumber>
    </recommendedName>
    <alternativeName>
        <fullName evidence="8">4'-phosphopantetheinyl transferase AcpS</fullName>
    </alternativeName>
</protein>
<reference evidence="11" key="1">
    <citation type="journal article" date="2021" name="PeerJ">
        <title>Extensive microbial diversity within the chicken gut microbiome revealed by metagenomics and culture.</title>
        <authorList>
            <person name="Gilroy R."/>
            <person name="Ravi A."/>
            <person name="Getino M."/>
            <person name="Pursley I."/>
            <person name="Horton D.L."/>
            <person name="Alikhan N.F."/>
            <person name="Baker D."/>
            <person name="Gharbi K."/>
            <person name="Hall N."/>
            <person name="Watson M."/>
            <person name="Adriaenssens E.M."/>
            <person name="Foster-Nyarko E."/>
            <person name="Jarju S."/>
            <person name="Secka A."/>
            <person name="Antonio M."/>
            <person name="Oren A."/>
            <person name="Chaudhuri R.R."/>
            <person name="La Ragione R."/>
            <person name="Hildebrand F."/>
            <person name="Pallen M.J."/>
        </authorList>
    </citation>
    <scope>NUCLEOTIDE SEQUENCE</scope>
    <source>
        <strain evidence="11">CHK198-12963</strain>
    </source>
</reference>
<feature type="compositionally biased region" description="Gly residues" evidence="9">
    <location>
        <begin position="153"/>
        <end position="163"/>
    </location>
</feature>
<dbReference type="EC" id="2.7.8.7" evidence="8"/>
<keyword evidence="7 8" id="KW-0275">Fatty acid biosynthesis</keyword>
<evidence type="ECO:0000256" key="6">
    <source>
        <dbReference type="ARBA" id="ARBA00023098"/>
    </source>
</evidence>
<evidence type="ECO:0000256" key="8">
    <source>
        <dbReference type="HAMAP-Rule" id="MF_00101"/>
    </source>
</evidence>
<keyword evidence="5 8" id="KW-0460">Magnesium</keyword>
<proteinExistence type="inferred from homology"/>
<dbReference type="HAMAP" id="MF_00101">
    <property type="entry name" value="AcpS"/>
    <property type="match status" value="1"/>
</dbReference>
<name>A0A9D2PRN8_9FIRM</name>
<gene>
    <name evidence="8 11" type="primary">acpS</name>
    <name evidence="11" type="ORF">H9931_04710</name>
</gene>
<feature type="region of interest" description="Disordered" evidence="9">
    <location>
        <begin position="146"/>
        <end position="169"/>
    </location>
</feature>
<comment type="caution">
    <text evidence="11">The sequence shown here is derived from an EMBL/GenBank/DDBJ whole genome shotgun (WGS) entry which is preliminary data.</text>
</comment>
<evidence type="ECO:0000256" key="2">
    <source>
        <dbReference type="ARBA" id="ARBA00022679"/>
    </source>
</evidence>
<evidence type="ECO:0000256" key="3">
    <source>
        <dbReference type="ARBA" id="ARBA00022723"/>
    </source>
</evidence>
<feature type="domain" description="4'-phosphopantetheinyl transferase" evidence="10">
    <location>
        <begin position="4"/>
        <end position="97"/>
    </location>
</feature>
<dbReference type="Gene3D" id="3.90.470.20">
    <property type="entry name" value="4'-phosphopantetheinyl transferase domain"/>
    <property type="match status" value="1"/>
</dbReference>
<keyword evidence="4 8" id="KW-0276">Fatty acid metabolism</keyword>